<dbReference type="Gene3D" id="3.40.50.10470">
    <property type="entry name" value="Translation initiation factor eif-2b, domain 2"/>
    <property type="match status" value="1"/>
</dbReference>
<reference evidence="11" key="2">
    <citation type="submission" date="2010-07" db="EMBL/GenBank/DDBJ databases">
        <authorList>
            <consortium name="The Broad Institute Genome Sequencing Platform"/>
            <consortium name="Broad Institute Genome Sequencing Center for Infectious Disease"/>
            <person name="Ma L.-J."/>
            <person name="Dead R."/>
            <person name="Young S."/>
            <person name="Zeng Q."/>
            <person name="Koehrsen M."/>
            <person name="Alvarado L."/>
            <person name="Berlin A."/>
            <person name="Chapman S.B."/>
            <person name="Chen Z."/>
            <person name="Freedman E."/>
            <person name="Gellesch M."/>
            <person name="Goldberg J."/>
            <person name="Griggs A."/>
            <person name="Gujja S."/>
            <person name="Heilman E.R."/>
            <person name="Heiman D."/>
            <person name="Hepburn T."/>
            <person name="Howarth C."/>
            <person name="Jen D."/>
            <person name="Larson L."/>
            <person name="Mehta T."/>
            <person name="Neiman D."/>
            <person name="Pearson M."/>
            <person name="Roberts A."/>
            <person name="Saif S."/>
            <person name="Shea T."/>
            <person name="Shenoy N."/>
            <person name="Sisk P."/>
            <person name="Stolte C."/>
            <person name="Sykes S."/>
            <person name="Walk T."/>
            <person name="White J."/>
            <person name="Yandava C."/>
            <person name="Haas B."/>
            <person name="Nusbaum C."/>
            <person name="Birren B."/>
        </authorList>
    </citation>
    <scope>NUCLEOTIDE SEQUENCE</scope>
    <source>
        <strain evidence="11">R3-111a-1</strain>
    </source>
</reference>
<evidence type="ECO:0000256" key="2">
    <source>
        <dbReference type="ARBA" id="ARBA00007251"/>
    </source>
</evidence>
<dbReference type="eggNOG" id="KOG1465">
    <property type="taxonomic scope" value="Eukaryota"/>
</dbReference>
<name>J3P8T5_GAET3</name>
<evidence type="ECO:0000256" key="10">
    <source>
        <dbReference type="SAM" id="MobiDB-lite"/>
    </source>
</evidence>
<evidence type="ECO:0000256" key="9">
    <source>
        <dbReference type="RuleBase" id="RU003814"/>
    </source>
</evidence>
<reference evidence="12" key="4">
    <citation type="journal article" date="2015" name="G3 (Bethesda)">
        <title>Genome sequences of three phytopathogenic species of the Magnaporthaceae family of fungi.</title>
        <authorList>
            <person name="Okagaki L.H."/>
            <person name="Nunes C.C."/>
            <person name="Sailsbery J."/>
            <person name="Clay B."/>
            <person name="Brown D."/>
            <person name="John T."/>
            <person name="Oh Y."/>
            <person name="Young N."/>
            <person name="Fitzgerald M."/>
            <person name="Haas B.J."/>
            <person name="Zeng Q."/>
            <person name="Young S."/>
            <person name="Adiconis X."/>
            <person name="Fan L."/>
            <person name="Levin J.Z."/>
            <person name="Mitchell T.K."/>
            <person name="Okubara P.A."/>
            <person name="Farman M.L."/>
            <person name="Kohn L.M."/>
            <person name="Birren B."/>
            <person name="Ma L.-J."/>
            <person name="Dean R.A."/>
        </authorList>
    </citation>
    <scope>NUCLEOTIDE SEQUENCE</scope>
    <source>
        <strain evidence="12">R3-111a-1</strain>
    </source>
</reference>
<dbReference type="AlphaFoldDB" id="J3P8T5"/>
<keyword evidence="13" id="KW-1185">Reference proteome</keyword>
<dbReference type="GeneID" id="20350377"/>
<evidence type="ECO:0000256" key="6">
    <source>
        <dbReference type="ARBA" id="ARBA00044122"/>
    </source>
</evidence>
<dbReference type="InterPro" id="IPR042529">
    <property type="entry name" value="IF_2B-like_C"/>
</dbReference>
<evidence type="ECO:0000313" key="13">
    <source>
        <dbReference type="Proteomes" id="UP000006039"/>
    </source>
</evidence>
<proteinExistence type="inferred from homology"/>
<reference evidence="12" key="5">
    <citation type="submission" date="2018-04" db="UniProtKB">
        <authorList>
            <consortium name="EnsemblFungi"/>
        </authorList>
    </citation>
    <scope>IDENTIFICATION</scope>
    <source>
        <strain evidence="12">R3-111a-1</strain>
    </source>
</reference>
<evidence type="ECO:0000256" key="4">
    <source>
        <dbReference type="ARBA" id="ARBA00022540"/>
    </source>
</evidence>
<evidence type="ECO:0000256" key="1">
    <source>
        <dbReference type="ARBA" id="ARBA00004514"/>
    </source>
</evidence>
<keyword evidence="4" id="KW-0396">Initiation factor</keyword>
<dbReference type="InterPro" id="IPR000649">
    <property type="entry name" value="IF-2B-related"/>
</dbReference>
<dbReference type="Proteomes" id="UP000006039">
    <property type="component" value="Unassembled WGS sequence"/>
</dbReference>
<dbReference type="VEuPathDB" id="FungiDB:GGTG_09919"/>
<gene>
    <name evidence="12" type="primary">20350377</name>
    <name evidence="11" type="ORF">GGTG_09919</name>
</gene>
<dbReference type="GO" id="GO:0005851">
    <property type="term" value="C:eukaryotic translation initiation factor 2B complex"/>
    <property type="evidence" value="ECO:0007669"/>
    <property type="project" value="TreeGrafter"/>
</dbReference>
<dbReference type="STRING" id="644352.J3P8T5"/>
<organism evidence="11">
    <name type="scientific">Gaeumannomyces tritici (strain R3-111a-1)</name>
    <name type="common">Wheat and barley take-all root rot fungus</name>
    <name type="synonym">Gaeumannomyces graminis var. tritici</name>
    <dbReference type="NCBI Taxonomy" id="644352"/>
    <lineage>
        <taxon>Eukaryota</taxon>
        <taxon>Fungi</taxon>
        <taxon>Dikarya</taxon>
        <taxon>Ascomycota</taxon>
        <taxon>Pezizomycotina</taxon>
        <taxon>Sordariomycetes</taxon>
        <taxon>Sordariomycetidae</taxon>
        <taxon>Magnaporthales</taxon>
        <taxon>Magnaporthaceae</taxon>
        <taxon>Gaeumannomyces</taxon>
    </lineage>
</organism>
<comment type="subunit">
    <text evidence="8">Component of the translation initiation factor 2B (eIF2B) complex which is a heterodecamer of two sets of five different subunits: alpha, beta, gamma, delta and epsilon. Subunits alpha, beta and delta comprise a regulatory subcomplex and subunits epsilon and gamma comprise a catalytic subcomplex. Within the complex, the hexameric regulatory complex resides at the center, with the two heterodimeric catalytic subcomplexes bound on opposite sides.</text>
</comment>
<reference evidence="13" key="1">
    <citation type="submission" date="2010-07" db="EMBL/GenBank/DDBJ databases">
        <title>The genome sequence of Gaeumannomyces graminis var. tritici strain R3-111a-1.</title>
        <authorList>
            <consortium name="The Broad Institute Genome Sequencing Platform"/>
            <person name="Ma L.-J."/>
            <person name="Dead R."/>
            <person name="Young S."/>
            <person name="Zeng Q."/>
            <person name="Koehrsen M."/>
            <person name="Alvarado L."/>
            <person name="Berlin A."/>
            <person name="Chapman S.B."/>
            <person name="Chen Z."/>
            <person name="Freedman E."/>
            <person name="Gellesch M."/>
            <person name="Goldberg J."/>
            <person name="Griggs A."/>
            <person name="Gujja S."/>
            <person name="Heilman E.R."/>
            <person name="Heiman D."/>
            <person name="Hepburn T."/>
            <person name="Howarth C."/>
            <person name="Jen D."/>
            <person name="Larson L."/>
            <person name="Mehta T."/>
            <person name="Neiman D."/>
            <person name="Pearson M."/>
            <person name="Roberts A."/>
            <person name="Saif S."/>
            <person name="Shea T."/>
            <person name="Shenoy N."/>
            <person name="Sisk P."/>
            <person name="Stolte C."/>
            <person name="Sykes S."/>
            <person name="Walk T."/>
            <person name="White J."/>
            <person name="Yandava C."/>
            <person name="Haas B."/>
            <person name="Nusbaum C."/>
            <person name="Birren B."/>
        </authorList>
    </citation>
    <scope>NUCLEOTIDE SEQUENCE [LARGE SCALE GENOMIC DNA]</scope>
    <source>
        <strain evidence="13">R3-111a-1</strain>
    </source>
</reference>
<keyword evidence="3" id="KW-0963">Cytoplasm</keyword>
<feature type="compositionally biased region" description="Low complexity" evidence="10">
    <location>
        <begin position="124"/>
        <end position="133"/>
    </location>
</feature>
<evidence type="ECO:0000313" key="11">
    <source>
        <dbReference type="EMBL" id="EJT73069.1"/>
    </source>
</evidence>
<comment type="subcellular location">
    <subcellularLocation>
        <location evidence="1">Cytoplasm</location>
        <location evidence="1">Cytosol</location>
    </subcellularLocation>
</comment>
<dbReference type="SUPFAM" id="SSF100950">
    <property type="entry name" value="NagB/RpiA/CoA transferase-like"/>
    <property type="match status" value="1"/>
</dbReference>
<evidence type="ECO:0000256" key="5">
    <source>
        <dbReference type="ARBA" id="ARBA00022917"/>
    </source>
</evidence>
<dbReference type="RefSeq" id="XP_009226043.1">
    <property type="nucleotide sequence ID" value="XM_009227779.1"/>
</dbReference>
<comment type="similarity">
    <text evidence="2 9">Belongs to the eIF-2B alpha/beta/delta subunits family.</text>
</comment>
<evidence type="ECO:0000256" key="3">
    <source>
        <dbReference type="ARBA" id="ARBA00022490"/>
    </source>
</evidence>
<dbReference type="InterPro" id="IPR037171">
    <property type="entry name" value="NagB/RpiA_transferase-like"/>
</dbReference>
<dbReference type="FunCoup" id="J3P8T5">
    <property type="interactions" value="1032"/>
</dbReference>
<dbReference type="PANTHER" id="PTHR45859:SF1">
    <property type="entry name" value="TRANSLATION INITIATION FACTOR EIF-2B SUBUNIT BETA"/>
    <property type="match status" value="1"/>
</dbReference>
<dbReference type="PANTHER" id="PTHR45859">
    <property type="entry name" value="TRANSLATION INITIATION FACTOR EIF-2B SUBUNIT BETA"/>
    <property type="match status" value="1"/>
</dbReference>
<dbReference type="EMBL" id="GL385399">
    <property type="protein sequence ID" value="EJT73069.1"/>
    <property type="molecule type" value="Genomic_DNA"/>
</dbReference>
<dbReference type="HOGENOM" id="CLU_016218_4_3_1"/>
<accession>J3P8T5</accession>
<dbReference type="Pfam" id="PF01008">
    <property type="entry name" value="IF-2B"/>
    <property type="match status" value="2"/>
</dbReference>
<sequence>MAPAQANFAPSLDKFRKSLKAQPLEASIESLIALLKRRQIKTPQQCAVATAHILLQVVARGDWKDVDQLLDRVQQVGRRVGSARPKELVIGNITKRVLGLIRDEAMEDRNADDAQSDAKPPAPAATQEPEAPARLPRVATLASLPSHITAQSIFSLLSDPTGAHSSAGGSPFFRMSGASTPMGAGPQGAGTPTANSTANIASLRTEVLDGIDEIMDEISQADEQMAAFGDVYINPGDYVMVHRPTPTVERFLARAASKRKFTVLVARVDEDDEDVAAASALAATAAPPSDPSAAAAAAVPYAALRKKLAAYGVPVVNLAGMGVMSYFPLATKVVLDARAITASGGLVADAGAGLLARAAKEFNRPVLALAAVYRLSPADLDEPEPVLEWGDPSPHADFADGDLLDGIDIRTPAIEYLGSEMVDIYITNLGAHSRHYLQSVIRDHYKQDDIDVFIQ</sequence>
<dbReference type="GO" id="GO:0003743">
    <property type="term" value="F:translation initiation factor activity"/>
    <property type="evidence" value="ECO:0007669"/>
    <property type="project" value="UniProtKB-KW"/>
</dbReference>
<dbReference type="GO" id="GO:0005085">
    <property type="term" value="F:guanyl-nucleotide exchange factor activity"/>
    <property type="evidence" value="ECO:0007669"/>
    <property type="project" value="TreeGrafter"/>
</dbReference>
<evidence type="ECO:0000256" key="8">
    <source>
        <dbReference type="ARBA" id="ARBA00046432"/>
    </source>
</evidence>
<dbReference type="EnsemblFungi" id="EJT73069">
    <property type="protein sequence ID" value="EJT73069"/>
    <property type="gene ID" value="GGTG_09919"/>
</dbReference>
<evidence type="ECO:0000313" key="12">
    <source>
        <dbReference type="EnsemblFungi" id="EJT73069"/>
    </source>
</evidence>
<dbReference type="OrthoDB" id="269919at2759"/>
<keyword evidence="5" id="KW-0648">Protein biosynthesis</keyword>
<reference evidence="11" key="3">
    <citation type="submission" date="2010-09" db="EMBL/GenBank/DDBJ databases">
        <title>Annotation of Gaeumannomyces graminis var. tritici R3-111a-1.</title>
        <authorList>
            <consortium name="The Broad Institute Genome Sequencing Platform"/>
            <person name="Ma L.-J."/>
            <person name="Dead R."/>
            <person name="Young S.K."/>
            <person name="Zeng Q."/>
            <person name="Gargeya S."/>
            <person name="Fitzgerald M."/>
            <person name="Haas B."/>
            <person name="Abouelleil A."/>
            <person name="Alvarado L."/>
            <person name="Arachchi H.M."/>
            <person name="Berlin A."/>
            <person name="Brown A."/>
            <person name="Chapman S.B."/>
            <person name="Chen Z."/>
            <person name="Dunbar C."/>
            <person name="Freedman E."/>
            <person name="Gearin G."/>
            <person name="Gellesch M."/>
            <person name="Goldberg J."/>
            <person name="Griggs A."/>
            <person name="Gujja S."/>
            <person name="Heiman D."/>
            <person name="Howarth C."/>
            <person name="Larson L."/>
            <person name="Lui A."/>
            <person name="MacDonald P.J.P."/>
            <person name="Mehta T."/>
            <person name="Montmayeur A."/>
            <person name="Murphy C."/>
            <person name="Neiman D."/>
            <person name="Pearson M."/>
            <person name="Priest M."/>
            <person name="Roberts A."/>
            <person name="Saif S."/>
            <person name="Shea T."/>
            <person name="Shenoy N."/>
            <person name="Sisk P."/>
            <person name="Stolte C."/>
            <person name="Sykes S."/>
            <person name="Yandava C."/>
            <person name="Wortman J."/>
            <person name="Nusbaum C."/>
            <person name="Birren B."/>
        </authorList>
    </citation>
    <scope>NUCLEOTIDE SEQUENCE</scope>
    <source>
        <strain evidence="11">R3-111a-1</strain>
    </source>
</reference>
<evidence type="ECO:0000256" key="7">
    <source>
        <dbReference type="ARBA" id="ARBA00044228"/>
    </source>
</evidence>
<dbReference type="InterPro" id="IPR051855">
    <property type="entry name" value="eIF2B_beta_subunit"/>
</dbReference>
<feature type="region of interest" description="Disordered" evidence="10">
    <location>
        <begin position="108"/>
        <end position="134"/>
    </location>
</feature>
<dbReference type="GO" id="GO:0005829">
    <property type="term" value="C:cytosol"/>
    <property type="evidence" value="ECO:0007669"/>
    <property type="project" value="UniProtKB-SubCell"/>
</dbReference>
<protein>
    <recommendedName>
        <fullName evidence="6">Translation initiation factor eIF2B subunit beta</fullName>
    </recommendedName>
    <alternativeName>
        <fullName evidence="7">eIF2B GDP-GTP exchange factor subunit beta</fullName>
    </alternativeName>
</protein>